<accession>A0A1H2CUZ4</accession>
<organism evidence="1 2">
    <name type="scientific">Actinoplanes derwentensis</name>
    <dbReference type="NCBI Taxonomy" id="113562"/>
    <lineage>
        <taxon>Bacteria</taxon>
        <taxon>Bacillati</taxon>
        <taxon>Actinomycetota</taxon>
        <taxon>Actinomycetes</taxon>
        <taxon>Micromonosporales</taxon>
        <taxon>Micromonosporaceae</taxon>
        <taxon>Actinoplanes</taxon>
    </lineage>
</organism>
<evidence type="ECO:0000313" key="2">
    <source>
        <dbReference type="Proteomes" id="UP000198688"/>
    </source>
</evidence>
<keyword evidence="2" id="KW-1185">Reference proteome</keyword>
<evidence type="ECO:0000313" key="1">
    <source>
        <dbReference type="EMBL" id="SDT74315.1"/>
    </source>
</evidence>
<gene>
    <name evidence="1" type="ORF">SAMN04489716_6944</name>
</gene>
<reference evidence="1 2" key="1">
    <citation type="submission" date="2016-10" db="EMBL/GenBank/DDBJ databases">
        <authorList>
            <person name="de Groot N.N."/>
        </authorList>
    </citation>
    <scope>NUCLEOTIDE SEQUENCE [LARGE SCALE GENOMIC DNA]</scope>
    <source>
        <strain evidence="1 2">DSM 43941</strain>
    </source>
</reference>
<dbReference type="STRING" id="113562.SAMN04489716_6944"/>
<dbReference type="EMBL" id="LT629758">
    <property type="protein sequence ID" value="SDT74315.1"/>
    <property type="molecule type" value="Genomic_DNA"/>
</dbReference>
<dbReference type="OrthoDB" id="1780383at2"/>
<proteinExistence type="predicted"/>
<sequence length="506" mass="55740">MISTDVSYSPGWYLKTLFNRLGDKQRRDRLQLLDNHRRGKAPLPRGAENAREAFEAFSRMARSNFAELIVSALAERMRPVGFRTAGDGDVTGDPEVGSLWRRAGLSVISGDVHHAMLALSESYVIVGEVDDEIDAAVVTREDPHLMIGMPDPWRPRRLIAALKVKHDEADDVDRLYLYLDGSVFGPGRPAQILVAWRKARGQMGPVGAFDPRSWSWDERRSGVLAHDRIPVVQFLNKDELGEYEPHLDLIDRVNHQVLQRMTVAVMQAFRQRAVKGLPLRYPTDFPDPALAGKEIDYSGVFAADPAAIWQLPETAEMWESGAVDLRPLVEGVSADVQHLASVTRTPLHLMQPAGDNQSAEGANLQREGLTFKARDRIDRTSDRWTQVVGLMLLQAGATDRRALARMETIWASPELLSLAERADAASKAKDDIPVRSRLTHIWQFSPDTVDQMMAERADELVLAQQVAYATAIAAQATAAPAPVLVGAAGGAPVPDPLAPPTTGTRT</sequence>
<dbReference type="RefSeq" id="WP_092550773.1">
    <property type="nucleotide sequence ID" value="NZ_BOMJ01000003.1"/>
</dbReference>
<evidence type="ECO:0008006" key="3">
    <source>
        <dbReference type="Google" id="ProtNLM"/>
    </source>
</evidence>
<name>A0A1H2CUZ4_9ACTN</name>
<protein>
    <recommendedName>
        <fullName evidence="3">Phage portal protein, SPP1 Gp6-like</fullName>
    </recommendedName>
</protein>
<dbReference type="AlphaFoldDB" id="A0A1H2CUZ4"/>
<dbReference type="Proteomes" id="UP000198688">
    <property type="component" value="Chromosome I"/>
</dbReference>